<proteinExistence type="inferred from homology"/>
<feature type="binding site" evidence="7">
    <location>
        <begin position="233"/>
        <end position="234"/>
    </location>
    <ligand>
        <name>substrate</name>
    </ligand>
</feature>
<dbReference type="InterPro" id="IPR035990">
    <property type="entry name" value="TIM_sf"/>
</dbReference>
<keyword evidence="3 7" id="KW-0312">Gluconeogenesis</keyword>
<dbReference type="SUPFAM" id="SSF51351">
    <property type="entry name" value="Triosephosphate isomerase (TIM)"/>
    <property type="match status" value="1"/>
</dbReference>
<dbReference type="OrthoDB" id="9809429at2"/>
<dbReference type="EC" id="5.3.1.1" evidence="7 8"/>
<dbReference type="InterPro" id="IPR000652">
    <property type="entry name" value="Triosephosphate_isomerase"/>
</dbReference>
<dbReference type="EMBL" id="JABMKT010000002">
    <property type="protein sequence ID" value="NYV27401.1"/>
    <property type="molecule type" value="Genomic_DNA"/>
</dbReference>
<dbReference type="PROSITE" id="PS00171">
    <property type="entry name" value="TIM_1"/>
    <property type="match status" value="1"/>
</dbReference>
<keyword evidence="6 7" id="KW-0413">Isomerase</keyword>
<gene>
    <name evidence="7" type="primary">tpiA</name>
    <name evidence="9" type="ORF">HP397_00985</name>
</gene>
<evidence type="ECO:0000256" key="8">
    <source>
        <dbReference type="RuleBase" id="RU363013"/>
    </source>
</evidence>
<dbReference type="InterPro" id="IPR022896">
    <property type="entry name" value="TrioseP_Isoase_bac/euk"/>
</dbReference>
<keyword evidence="4 7" id="KW-0963">Cytoplasm</keyword>
<feature type="binding site" evidence="7">
    <location>
        <position position="172"/>
    </location>
    <ligand>
        <name>substrate</name>
    </ligand>
</feature>
<evidence type="ECO:0000256" key="6">
    <source>
        <dbReference type="ARBA" id="ARBA00023235"/>
    </source>
</evidence>
<comment type="subunit">
    <text evidence="7 8">Homodimer.</text>
</comment>
<evidence type="ECO:0000256" key="2">
    <source>
        <dbReference type="ARBA" id="ARBA00007422"/>
    </source>
</evidence>
<dbReference type="RefSeq" id="WP_067322906.1">
    <property type="nucleotide sequence ID" value="NZ_CBCRWS010000013.1"/>
</dbReference>
<dbReference type="Proteomes" id="UP000526184">
    <property type="component" value="Unassembled WGS sequence"/>
</dbReference>
<comment type="pathway">
    <text evidence="1 7 8">Carbohydrate degradation; glycolysis; D-glyceraldehyde 3-phosphate from glycerone phosphate: step 1/1.</text>
</comment>
<protein>
    <recommendedName>
        <fullName evidence="7 8">Triosephosphate isomerase</fullName>
        <shortName evidence="7">TIM</shortName>
        <shortName evidence="7">TPI</shortName>
        <ecNumber evidence="7 8">5.3.1.1</ecNumber>
    </recommendedName>
    <alternativeName>
        <fullName evidence="7">Triose-phosphate isomerase</fullName>
    </alternativeName>
</protein>
<dbReference type="InterPro" id="IPR013785">
    <property type="entry name" value="Aldolase_TIM"/>
</dbReference>
<evidence type="ECO:0000256" key="7">
    <source>
        <dbReference type="HAMAP-Rule" id="MF_00147"/>
    </source>
</evidence>
<dbReference type="HAMAP" id="MF_00147_B">
    <property type="entry name" value="TIM_B"/>
    <property type="match status" value="1"/>
</dbReference>
<dbReference type="UniPathway" id="UPA00109">
    <property type="reaction ID" value="UER00189"/>
</dbReference>
<dbReference type="GO" id="GO:0004807">
    <property type="term" value="F:triose-phosphate isomerase activity"/>
    <property type="evidence" value="ECO:0007669"/>
    <property type="project" value="UniProtKB-UniRule"/>
</dbReference>
<name>A0A7Z0PDV2_9FUSO</name>
<feature type="binding site" evidence="7">
    <location>
        <position position="212"/>
    </location>
    <ligand>
        <name>substrate</name>
    </ligand>
</feature>
<dbReference type="GO" id="GO:0006094">
    <property type="term" value="P:gluconeogenesis"/>
    <property type="evidence" value="ECO:0007669"/>
    <property type="project" value="UniProtKB-UniRule"/>
</dbReference>
<dbReference type="FunFam" id="3.20.20.70:FF:000016">
    <property type="entry name" value="Triosephosphate isomerase"/>
    <property type="match status" value="1"/>
</dbReference>
<evidence type="ECO:0000256" key="5">
    <source>
        <dbReference type="ARBA" id="ARBA00023152"/>
    </source>
</evidence>
<comment type="subcellular location">
    <subcellularLocation>
        <location evidence="7 8">Cytoplasm</location>
    </subcellularLocation>
</comment>
<dbReference type="GO" id="GO:0046166">
    <property type="term" value="P:glyceraldehyde-3-phosphate biosynthetic process"/>
    <property type="evidence" value="ECO:0007669"/>
    <property type="project" value="TreeGrafter"/>
</dbReference>
<dbReference type="Gene3D" id="3.20.20.70">
    <property type="entry name" value="Aldolase class I"/>
    <property type="match status" value="1"/>
</dbReference>
<keyword evidence="5 7" id="KW-0324">Glycolysis</keyword>
<feature type="active site" description="Proton acceptor" evidence="7">
    <location>
        <position position="166"/>
    </location>
</feature>
<comment type="caution">
    <text evidence="9">The sequence shown here is derived from an EMBL/GenBank/DDBJ whole genome shotgun (WGS) entry which is preliminary data.</text>
</comment>
<evidence type="ECO:0000256" key="1">
    <source>
        <dbReference type="ARBA" id="ARBA00004680"/>
    </source>
</evidence>
<dbReference type="PROSITE" id="PS51440">
    <property type="entry name" value="TIM_2"/>
    <property type="match status" value="1"/>
</dbReference>
<reference evidence="9 10" key="1">
    <citation type="submission" date="2020-05" db="EMBL/GenBank/DDBJ databases">
        <title>Streptobacillus felis strain LHL191014123.</title>
        <authorList>
            <person name="Fawzy A."/>
            <person name="Rau J."/>
            <person name="Risse K."/>
            <person name="Schauerte N."/>
            <person name="Geiger C."/>
            <person name="Blom J."/>
            <person name="Imirzalioglu C."/>
            <person name="Falgenhauer J."/>
            <person name="Bach A."/>
            <person name="Herden C."/>
            <person name="Eisenberg T."/>
        </authorList>
    </citation>
    <scope>NUCLEOTIDE SEQUENCE [LARGE SCALE GENOMIC DNA]</scope>
    <source>
        <strain evidence="9 10">LHL191014123</strain>
    </source>
</reference>
<dbReference type="UniPathway" id="UPA00138"/>
<evidence type="ECO:0000256" key="3">
    <source>
        <dbReference type="ARBA" id="ARBA00022432"/>
    </source>
</evidence>
<dbReference type="GO" id="GO:0019563">
    <property type="term" value="P:glycerol catabolic process"/>
    <property type="evidence" value="ECO:0007669"/>
    <property type="project" value="TreeGrafter"/>
</dbReference>
<comment type="catalytic activity">
    <reaction evidence="7 8">
        <text>D-glyceraldehyde 3-phosphate = dihydroxyacetone phosphate</text>
        <dbReference type="Rhea" id="RHEA:18585"/>
        <dbReference type="ChEBI" id="CHEBI:57642"/>
        <dbReference type="ChEBI" id="CHEBI:59776"/>
        <dbReference type="EC" id="5.3.1.1"/>
    </reaction>
</comment>
<feature type="binding site" evidence="7">
    <location>
        <begin position="9"/>
        <end position="11"/>
    </location>
    <ligand>
        <name>substrate</name>
    </ligand>
</feature>
<comment type="function">
    <text evidence="7">Involved in the gluconeogenesis. Catalyzes stereospecifically the conversion of dihydroxyacetone phosphate (DHAP) to D-glyceraldehyde-3-phosphate (G3P).</text>
</comment>
<feature type="active site" description="Electrophile" evidence="7">
    <location>
        <position position="94"/>
    </location>
</feature>
<dbReference type="PANTHER" id="PTHR21139:SF42">
    <property type="entry name" value="TRIOSEPHOSPHATE ISOMERASE"/>
    <property type="match status" value="1"/>
</dbReference>
<organism evidence="9 10">
    <name type="scientific">Streptobacillus felis</name>
    <dbReference type="NCBI Taxonomy" id="1384509"/>
    <lineage>
        <taxon>Bacteria</taxon>
        <taxon>Fusobacteriati</taxon>
        <taxon>Fusobacteriota</taxon>
        <taxon>Fusobacteriia</taxon>
        <taxon>Fusobacteriales</taxon>
        <taxon>Leptotrichiaceae</taxon>
        <taxon>Streptobacillus</taxon>
    </lineage>
</organism>
<evidence type="ECO:0000313" key="9">
    <source>
        <dbReference type="EMBL" id="NYV27401.1"/>
    </source>
</evidence>
<evidence type="ECO:0000256" key="4">
    <source>
        <dbReference type="ARBA" id="ARBA00022490"/>
    </source>
</evidence>
<sequence length="252" mass="27948">MRKIIVAGNWKMNKTRTETEKFFKELLPLVEGKTVEMVIAAPFTNLETAIRETKGSNIKIAAQNMNPKENGAYTGEVSPLMLKDLGVEYVLVGHSERREYYKESNEFINEKVCSAIDHGLKPILCFGETLEQRESNITEKVVEEQLREGLKGVCEKGILNVVLAYEPVWAIGTGKTATFEQAQEVHAFIRKLLTEMYNEEIANEITIQYGGSMKPENALELMSQNDIDGGLIGGAALEPASFAKLVEAGSSI</sequence>
<evidence type="ECO:0000313" key="10">
    <source>
        <dbReference type="Proteomes" id="UP000526184"/>
    </source>
</evidence>
<dbReference type="GO" id="GO:0006096">
    <property type="term" value="P:glycolytic process"/>
    <property type="evidence" value="ECO:0007669"/>
    <property type="project" value="UniProtKB-UniRule"/>
</dbReference>
<dbReference type="NCBIfam" id="TIGR00419">
    <property type="entry name" value="tim"/>
    <property type="match status" value="1"/>
</dbReference>
<comment type="pathway">
    <text evidence="7 8">Carbohydrate biosynthesis; gluconeogenesis.</text>
</comment>
<dbReference type="GO" id="GO:0005829">
    <property type="term" value="C:cytosol"/>
    <property type="evidence" value="ECO:0007669"/>
    <property type="project" value="TreeGrafter"/>
</dbReference>
<dbReference type="InterPro" id="IPR020861">
    <property type="entry name" value="Triosephosphate_isomerase_AS"/>
</dbReference>
<dbReference type="AlphaFoldDB" id="A0A7Z0PDV2"/>
<comment type="similarity">
    <text evidence="2 7 8">Belongs to the triosephosphate isomerase family.</text>
</comment>
<dbReference type="Pfam" id="PF00121">
    <property type="entry name" value="TIM"/>
    <property type="match status" value="1"/>
</dbReference>
<dbReference type="CDD" id="cd00311">
    <property type="entry name" value="TIM"/>
    <property type="match status" value="1"/>
</dbReference>
<keyword evidence="10" id="KW-1185">Reference proteome</keyword>
<dbReference type="PANTHER" id="PTHR21139">
    <property type="entry name" value="TRIOSEPHOSPHATE ISOMERASE"/>
    <property type="match status" value="1"/>
</dbReference>
<accession>A0A7Z0PDV2</accession>